<dbReference type="InterPro" id="IPR013805">
    <property type="entry name" value="GrpE_CC"/>
</dbReference>
<protein>
    <recommendedName>
        <fullName evidence="8 10">Protein GrpE</fullName>
    </recommendedName>
    <alternativeName>
        <fullName evidence="9 10">HSP-70 cofactor</fullName>
    </alternativeName>
</protein>
<dbReference type="Pfam" id="PF01025">
    <property type="entry name" value="GrpE"/>
    <property type="match status" value="1"/>
</dbReference>
<dbReference type="GO" id="GO:0006457">
    <property type="term" value="P:protein folding"/>
    <property type="evidence" value="ECO:0007669"/>
    <property type="project" value="InterPro"/>
</dbReference>
<dbReference type="CDD" id="cd00446">
    <property type="entry name" value="GrpE"/>
    <property type="match status" value="1"/>
</dbReference>
<dbReference type="GO" id="GO:0051082">
    <property type="term" value="F:unfolded protein binding"/>
    <property type="evidence" value="ECO:0007669"/>
    <property type="project" value="TreeGrafter"/>
</dbReference>
<dbReference type="Proteomes" id="UP000319941">
    <property type="component" value="Unassembled WGS sequence"/>
</dbReference>
<comment type="subunit">
    <text evidence="3 10">Homodimer.</text>
</comment>
<comment type="subcellular location">
    <subcellularLocation>
        <location evidence="1 10">Cytoplasm</location>
    </subcellularLocation>
</comment>
<comment type="similarity">
    <text evidence="2 10 12">Belongs to the GrpE family.</text>
</comment>
<evidence type="ECO:0000313" key="16">
    <source>
        <dbReference type="Proteomes" id="UP000319941"/>
    </source>
</evidence>
<dbReference type="PRINTS" id="PR00773">
    <property type="entry name" value="GRPEPROTEIN"/>
</dbReference>
<comment type="caution">
    <text evidence="15">The sequence shown here is derived from an EMBL/GenBank/DDBJ whole genome shotgun (WGS) entry which is preliminary data.</text>
</comment>
<name>A0A558HSF3_9GAMM</name>
<dbReference type="NCBIfam" id="NF010748">
    <property type="entry name" value="PRK14150.1"/>
    <property type="match status" value="1"/>
</dbReference>
<dbReference type="SUPFAM" id="SSF58014">
    <property type="entry name" value="Coiled-coil domain of nucleotide exchange factor GrpE"/>
    <property type="match status" value="1"/>
</dbReference>
<evidence type="ECO:0000256" key="8">
    <source>
        <dbReference type="ARBA" id="ARBA00072274"/>
    </source>
</evidence>
<keyword evidence="16" id="KW-1185">Reference proteome</keyword>
<accession>A0A558HSF3</accession>
<evidence type="ECO:0000256" key="12">
    <source>
        <dbReference type="RuleBase" id="RU004478"/>
    </source>
</evidence>
<comment type="function">
    <text evidence="7 10 11">Participates actively in the response to hyperosmotic and heat shock by preventing the aggregation of stress-denatured proteins, in association with DnaK and GrpE. It is the nucleotide exchange factor for DnaK and may function as a thermosensor. Unfolded proteins bind initially to DnaJ; upon interaction with the DnaJ-bound protein, DnaK hydrolyzes its bound ATP, resulting in the formation of a stable complex. GrpE releases ADP from DnaK; ATP binding to DnaK triggers the release of the substrate protein, thus completing the reaction cycle. Several rounds of ATP-dependent interactions between DnaJ, DnaK and GrpE are required for fully efficient folding.</text>
</comment>
<dbReference type="InterPro" id="IPR009012">
    <property type="entry name" value="GrpE_head"/>
</dbReference>
<dbReference type="PANTHER" id="PTHR21237">
    <property type="entry name" value="GRPE PROTEIN"/>
    <property type="match status" value="1"/>
</dbReference>
<dbReference type="GO" id="GO:0042803">
    <property type="term" value="F:protein homodimerization activity"/>
    <property type="evidence" value="ECO:0007669"/>
    <property type="project" value="InterPro"/>
</dbReference>
<feature type="region of interest" description="Disordered" evidence="14">
    <location>
        <begin position="1"/>
        <end position="31"/>
    </location>
</feature>
<dbReference type="InterPro" id="IPR000740">
    <property type="entry name" value="GrpE"/>
</dbReference>
<evidence type="ECO:0000256" key="9">
    <source>
        <dbReference type="ARBA" id="ARBA00076414"/>
    </source>
</evidence>
<dbReference type="Gene3D" id="3.90.20.20">
    <property type="match status" value="1"/>
</dbReference>
<feature type="coiled-coil region" evidence="13">
    <location>
        <begin position="55"/>
        <end position="100"/>
    </location>
</feature>
<dbReference type="PANTHER" id="PTHR21237:SF23">
    <property type="entry name" value="GRPE PROTEIN HOMOLOG, MITOCHONDRIAL"/>
    <property type="match status" value="1"/>
</dbReference>
<evidence type="ECO:0000256" key="1">
    <source>
        <dbReference type="ARBA" id="ARBA00004496"/>
    </source>
</evidence>
<evidence type="ECO:0000256" key="3">
    <source>
        <dbReference type="ARBA" id="ARBA00011738"/>
    </source>
</evidence>
<dbReference type="NCBIfam" id="NF010737">
    <property type="entry name" value="PRK14139.1"/>
    <property type="match status" value="1"/>
</dbReference>
<dbReference type="FunFam" id="2.30.22.10:FF:000001">
    <property type="entry name" value="Protein GrpE"/>
    <property type="match status" value="1"/>
</dbReference>
<dbReference type="OrthoDB" id="9789811at2"/>
<keyword evidence="6 10" id="KW-0143">Chaperone</keyword>
<dbReference type="GO" id="GO:0000774">
    <property type="term" value="F:adenyl-nucleotide exchange factor activity"/>
    <property type="evidence" value="ECO:0007669"/>
    <property type="project" value="InterPro"/>
</dbReference>
<dbReference type="NCBIfam" id="NF010738">
    <property type="entry name" value="PRK14140.1"/>
    <property type="match status" value="1"/>
</dbReference>
<evidence type="ECO:0000256" key="4">
    <source>
        <dbReference type="ARBA" id="ARBA00022490"/>
    </source>
</evidence>
<evidence type="ECO:0000256" key="7">
    <source>
        <dbReference type="ARBA" id="ARBA00053401"/>
    </source>
</evidence>
<feature type="compositionally biased region" description="Basic and acidic residues" evidence="14">
    <location>
        <begin position="12"/>
        <end position="21"/>
    </location>
</feature>
<dbReference type="EMBL" id="VNFH01000003">
    <property type="protein sequence ID" value="TVU72066.1"/>
    <property type="molecule type" value="Genomic_DNA"/>
</dbReference>
<dbReference type="HAMAP" id="MF_01151">
    <property type="entry name" value="GrpE"/>
    <property type="match status" value="1"/>
</dbReference>
<keyword evidence="5 10" id="KW-0346">Stress response</keyword>
<proteinExistence type="inferred from homology"/>
<dbReference type="STRING" id="553385.GCA_000591415_02062"/>
<gene>
    <name evidence="10 15" type="primary">grpE</name>
    <name evidence="15" type="ORF">FQP86_06010</name>
</gene>
<dbReference type="Gene3D" id="2.30.22.10">
    <property type="entry name" value="Head domain of nucleotide exchange factor GrpE"/>
    <property type="match status" value="1"/>
</dbReference>
<evidence type="ECO:0000256" key="6">
    <source>
        <dbReference type="ARBA" id="ARBA00023186"/>
    </source>
</evidence>
<dbReference type="PROSITE" id="PS01071">
    <property type="entry name" value="GRPE"/>
    <property type="match status" value="1"/>
</dbReference>
<evidence type="ECO:0000256" key="10">
    <source>
        <dbReference type="HAMAP-Rule" id="MF_01151"/>
    </source>
</evidence>
<dbReference type="GO" id="GO:0051087">
    <property type="term" value="F:protein-folding chaperone binding"/>
    <property type="evidence" value="ECO:0007669"/>
    <property type="project" value="InterPro"/>
</dbReference>
<dbReference type="GO" id="GO:0005829">
    <property type="term" value="C:cytosol"/>
    <property type="evidence" value="ECO:0007669"/>
    <property type="project" value="TreeGrafter"/>
</dbReference>
<evidence type="ECO:0000256" key="5">
    <source>
        <dbReference type="ARBA" id="ARBA00023016"/>
    </source>
</evidence>
<sequence length="209" mass="22888">MAQDPQTPMDEELQRADREAEPQPETPVGEVIDNVLDADDVASESEGALVDNPEAEMLAAQVEELEQAVQEAKDQALRAAADAQNSRRRAEQEAEKARKFALEKFIKEMLPVIDSLEKALESMSSDEAAQTHIEGIEMTLKMQLDALVKSGVEQLDPHGEPFDPEYHQAVAMVPSPDAEPNSVIDVMQKGYTLNGRLVRPAMVAVSKAP</sequence>
<organism evidence="15 16">
    <name type="scientific">Cobetia crustatorum</name>
    <dbReference type="NCBI Taxonomy" id="553385"/>
    <lineage>
        <taxon>Bacteria</taxon>
        <taxon>Pseudomonadati</taxon>
        <taxon>Pseudomonadota</taxon>
        <taxon>Gammaproteobacteria</taxon>
        <taxon>Oceanospirillales</taxon>
        <taxon>Halomonadaceae</taxon>
        <taxon>Cobetia</taxon>
    </lineage>
</organism>
<keyword evidence="13" id="KW-0175">Coiled coil</keyword>
<evidence type="ECO:0000313" key="15">
    <source>
        <dbReference type="EMBL" id="TVU72066.1"/>
    </source>
</evidence>
<keyword evidence="4 10" id="KW-0963">Cytoplasm</keyword>
<dbReference type="AlphaFoldDB" id="A0A558HSF3"/>
<dbReference type="RefSeq" id="WP_144726910.1">
    <property type="nucleotide sequence ID" value="NZ_CAWOWR010000087.1"/>
</dbReference>
<evidence type="ECO:0000256" key="2">
    <source>
        <dbReference type="ARBA" id="ARBA00009054"/>
    </source>
</evidence>
<dbReference type="SUPFAM" id="SSF51064">
    <property type="entry name" value="Head domain of nucleotide exchange factor GrpE"/>
    <property type="match status" value="1"/>
</dbReference>
<evidence type="ECO:0000256" key="13">
    <source>
        <dbReference type="SAM" id="Coils"/>
    </source>
</evidence>
<dbReference type="NCBIfam" id="NF010749">
    <property type="entry name" value="PRK14151.1"/>
    <property type="match status" value="1"/>
</dbReference>
<evidence type="ECO:0000256" key="14">
    <source>
        <dbReference type="SAM" id="MobiDB-lite"/>
    </source>
</evidence>
<evidence type="ECO:0000256" key="11">
    <source>
        <dbReference type="RuleBase" id="RU000639"/>
    </source>
</evidence>
<reference evidence="15 16" key="1">
    <citation type="submission" date="2019-07" db="EMBL/GenBank/DDBJ databases">
        <title>Diversity of Bacteria from Kongsfjorden, Arctic.</title>
        <authorList>
            <person name="Yu Y."/>
        </authorList>
    </citation>
    <scope>NUCLEOTIDE SEQUENCE [LARGE SCALE GENOMIC DNA]</scope>
    <source>
        <strain evidence="15 16">SM1923</strain>
    </source>
</reference>